<dbReference type="InterPro" id="IPR012944">
    <property type="entry name" value="SusD_RagB_dom"/>
</dbReference>
<evidence type="ECO:0000256" key="6">
    <source>
        <dbReference type="SAM" id="SignalP"/>
    </source>
</evidence>
<evidence type="ECO:0000313" key="10">
    <source>
        <dbReference type="Proteomes" id="UP000076630"/>
    </source>
</evidence>
<gene>
    <name evidence="9" type="ORF">AV926_00560</name>
</gene>
<keyword evidence="10" id="KW-1185">Reference proteome</keyword>
<feature type="chain" id="PRO_5007828540" evidence="6">
    <location>
        <begin position="24"/>
        <end position="458"/>
    </location>
</feature>
<protein>
    <submittedName>
        <fullName evidence="9">Glycan metabolism protein RagB</fullName>
    </submittedName>
</protein>
<dbReference type="PROSITE" id="PS51257">
    <property type="entry name" value="PROKAR_LIPOPROTEIN"/>
    <property type="match status" value="1"/>
</dbReference>
<evidence type="ECO:0000256" key="3">
    <source>
        <dbReference type="ARBA" id="ARBA00022729"/>
    </source>
</evidence>
<accession>A0A161UVJ4</accession>
<feature type="domain" description="RagB/SusD" evidence="7">
    <location>
        <begin position="242"/>
        <end position="457"/>
    </location>
</feature>
<name>A0A161UVJ4_9FLAO</name>
<dbReference type="Proteomes" id="UP000076630">
    <property type="component" value="Unassembled WGS sequence"/>
</dbReference>
<dbReference type="InterPro" id="IPR011990">
    <property type="entry name" value="TPR-like_helical_dom_sf"/>
</dbReference>
<evidence type="ECO:0000256" key="2">
    <source>
        <dbReference type="ARBA" id="ARBA00006275"/>
    </source>
</evidence>
<dbReference type="SUPFAM" id="SSF48452">
    <property type="entry name" value="TPR-like"/>
    <property type="match status" value="1"/>
</dbReference>
<evidence type="ECO:0000259" key="7">
    <source>
        <dbReference type="Pfam" id="PF07980"/>
    </source>
</evidence>
<feature type="domain" description="SusD-like N-terminal" evidence="8">
    <location>
        <begin position="79"/>
        <end position="230"/>
    </location>
</feature>
<reference evidence="9 10" key="1">
    <citation type="submission" date="2016-01" db="EMBL/GenBank/DDBJ databases">
        <title>Whole genome sequencing of Myroides marinus L41.</title>
        <authorList>
            <person name="Hong K.W."/>
        </authorList>
    </citation>
    <scope>NUCLEOTIDE SEQUENCE [LARGE SCALE GENOMIC DNA]</scope>
    <source>
        <strain evidence="9 10">L41</strain>
    </source>
</reference>
<dbReference type="RefSeq" id="WP_038986518.1">
    <property type="nucleotide sequence ID" value="NZ_JWJO01000023.1"/>
</dbReference>
<dbReference type="OrthoDB" id="630434at2"/>
<comment type="subcellular location">
    <subcellularLocation>
        <location evidence="1">Cell outer membrane</location>
    </subcellularLocation>
</comment>
<sequence length="458" mass="52843">MKKAIYKINTALLLLVGALSFQSCDNMLDIDPKDSVSDDHIYSSVKQFEYGVLGAYTQLNIEYNTLIGSIMADDCQLAPTNAGVNSYAVNINRWTFSADDDILQQIWLDYYHSVYKVNVLLENIHRVPTNTEDEVQKLSELKGELYGLRALVLFELHRIFGQSDYLGGNASTIPYKTSSNVYEKPGKLTIGEFYSNLWKDIKYAQELIKSDSNIRLSHDAIIALSARIALYQKDYNKASEYTSELINKYPLATAKEFEGIWEDTSNTEVIFKLKRNNDDKIRPNIFWYDFSSGKSLYYASKKLRNQFDADNDMRYKHFFGVENKDIISKYDGSAFNDRINDYKVFRISEMYLIRAEASLQLGNTQGATSDINTLRENRIKGVSKFNTVALKDILQERFLELSFEGHRYFDLKRLGMPLEREDYDLAVDTDELTVQPFEEFYQLPIPQKEIQANPGLKY</sequence>
<dbReference type="AlphaFoldDB" id="A0A161UVJ4"/>
<evidence type="ECO:0000313" key="9">
    <source>
        <dbReference type="EMBL" id="KZE81901.1"/>
    </source>
</evidence>
<evidence type="ECO:0000256" key="5">
    <source>
        <dbReference type="ARBA" id="ARBA00023237"/>
    </source>
</evidence>
<dbReference type="Gene3D" id="1.25.40.390">
    <property type="match status" value="1"/>
</dbReference>
<proteinExistence type="inferred from homology"/>
<dbReference type="GO" id="GO:0009279">
    <property type="term" value="C:cell outer membrane"/>
    <property type="evidence" value="ECO:0007669"/>
    <property type="project" value="UniProtKB-SubCell"/>
</dbReference>
<comment type="caution">
    <text evidence="9">The sequence shown here is derived from an EMBL/GenBank/DDBJ whole genome shotgun (WGS) entry which is preliminary data.</text>
</comment>
<evidence type="ECO:0000259" key="8">
    <source>
        <dbReference type="Pfam" id="PF14322"/>
    </source>
</evidence>
<evidence type="ECO:0000256" key="1">
    <source>
        <dbReference type="ARBA" id="ARBA00004442"/>
    </source>
</evidence>
<comment type="similarity">
    <text evidence="2">Belongs to the SusD family.</text>
</comment>
<feature type="signal peptide" evidence="6">
    <location>
        <begin position="1"/>
        <end position="23"/>
    </location>
</feature>
<keyword evidence="3 6" id="KW-0732">Signal</keyword>
<dbReference type="Pfam" id="PF14322">
    <property type="entry name" value="SusD-like_3"/>
    <property type="match status" value="1"/>
</dbReference>
<evidence type="ECO:0000256" key="4">
    <source>
        <dbReference type="ARBA" id="ARBA00023136"/>
    </source>
</evidence>
<keyword evidence="4" id="KW-0472">Membrane</keyword>
<dbReference type="Pfam" id="PF07980">
    <property type="entry name" value="SusD_RagB"/>
    <property type="match status" value="1"/>
</dbReference>
<keyword evidence="5" id="KW-0998">Cell outer membrane</keyword>
<dbReference type="InterPro" id="IPR033985">
    <property type="entry name" value="SusD-like_N"/>
</dbReference>
<dbReference type="EMBL" id="LQNU01000050">
    <property type="protein sequence ID" value="KZE81901.1"/>
    <property type="molecule type" value="Genomic_DNA"/>
</dbReference>
<organism evidence="9 10">
    <name type="scientific">Myroides marinus</name>
    <dbReference type="NCBI Taxonomy" id="703342"/>
    <lineage>
        <taxon>Bacteria</taxon>
        <taxon>Pseudomonadati</taxon>
        <taxon>Bacteroidota</taxon>
        <taxon>Flavobacteriia</taxon>
        <taxon>Flavobacteriales</taxon>
        <taxon>Flavobacteriaceae</taxon>
        <taxon>Myroides</taxon>
    </lineage>
</organism>